<keyword evidence="4" id="KW-0234">DNA repair</keyword>
<organism evidence="8 9">
    <name type="scientific">Sparus aurata</name>
    <name type="common">Gilthead sea bream</name>
    <dbReference type="NCBI Taxonomy" id="8175"/>
    <lineage>
        <taxon>Eukaryota</taxon>
        <taxon>Metazoa</taxon>
        <taxon>Chordata</taxon>
        <taxon>Craniata</taxon>
        <taxon>Vertebrata</taxon>
        <taxon>Euteleostomi</taxon>
        <taxon>Actinopterygii</taxon>
        <taxon>Neopterygii</taxon>
        <taxon>Teleostei</taxon>
        <taxon>Neoteleostei</taxon>
        <taxon>Acanthomorphata</taxon>
        <taxon>Eupercaria</taxon>
        <taxon>Spariformes</taxon>
        <taxon>Sparidae</taxon>
        <taxon>Sparus</taxon>
    </lineage>
</organism>
<dbReference type="GO" id="GO:0005634">
    <property type="term" value="C:nucleus"/>
    <property type="evidence" value="ECO:0007669"/>
    <property type="project" value="UniProtKB-SubCell"/>
</dbReference>
<dbReference type="Gene3D" id="2.60.200.20">
    <property type="match status" value="1"/>
</dbReference>
<evidence type="ECO:0000256" key="3">
    <source>
        <dbReference type="ARBA" id="ARBA00022801"/>
    </source>
</evidence>
<dbReference type="SUPFAM" id="SSF49879">
    <property type="entry name" value="SMAD/FHA domain"/>
    <property type="match status" value="1"/>
</dbReference>
<comment type="subcellular location">
    <subcellularLocation>
        <location evidence="1">Nucleus</location>
    </subcellularLocation>
</comment>
<keyword evidence="2" id="KW-0227">DNA damage</keyword>
<dbReference type="InterPro" id="IPR008984">
    <property type="entry name" value="SMAD_FHA_dom_sf"/>
</dbReference>
<evidence type="ECO:0000256" key="2">
    <source>
        <dbReference type="ARBA" id="ARBA00022763"/>
    </source>
</evidence>
<dbReference type="GO" id="GO:0003906">
    <property type="term" value="F:DNA-(apurinic or apyrimidinic site) endonuclease activity"/>
    <property type="evidence" value="ECO:0007669"/>
    <property type="project" value="InterPro"/>
</dbReference>
<dbReference type="PANTHER" id="PTHR21315:SF2">
    <property type="entry name" value="APRATAXIN AND PNK-LIKE FACTOR"/>
    <property type="match status" value="1"/>
</dbReference>
<evidence type="ECO:0000313" key="9">
    <source>
        <dbReference type="Proteomes" id="UP000472265"/>
    </source>
</evidence>
<dbReference type="GO" id="GO:0008408">
    <property type="term" value="F:3'-5' exonuclease activity"/>
    <property type="evidence" value="ECO:0007669"/>
    <property type="project" value="InterPro"/>
</dbReference>
<dbReference type="OMA" id="ATHLNPC"/>
<evidence type="ECO:0000256" key="4">
    <source>
        <dbReference type="ARBA" id="ARBA00023204"/>
    </source>
</evidence>
<feature type="domain" description="PNK FHA" evidence="7">
    <location>
        <begin position="13"/>
        <end position="44"/>
    </location>
</feature>
<reference evidence="8" key="2">
    <citation type="submission" date="2025-08" db="UniProtKB">
        <authorList>
            <consortium name="Ensembl"/>
        </authorList>
    </citation>
    <scope>IDENTIFICATION</scope>
</reference>
<dbReference type="InterPro" id="IPR039253">
    <property type="entry name" value="APLF"/>
</dbReference>
<evidence type="ECO:0000256" key="1">
    <source>
        <dbReference type="ARBA" id="ARBA00004123"/>
    </source>
</evidence>
<dbReference type="AlphaFoldDB" id="A0A671VVL5"/>
<dbReference type="FunFam" id="2.60.200.20:FF:000061">
    <property type="entry name" value="Zgc:165656 protein"/>
    <property type="match status" value="1"/>
</dbReference>
<reference evidence="8" key="3">
    <citation type="submission" date="2025-09" db="UniProtKB">
        <authorList>
            <consortium name="Ensembl"/>
        </authorList>
    </citation>
    <scope>IDENTIFICATION</scope>
</reference>
<keyword evidence="3" id="KW-0378">Hydrolase</keyword>
<dbReference type="GO" id="GO:0035861">
    <property type="term" value="C:site of double-strand break"/>
    <property type="evidence" value="ECO:0007669"/>
    <property type="project" value="TreeGrafter"/>
</dbReference>
<dbReference type="GO" id="GO:0006302">
    <property type="term" value="P:double-strand break repair"/>
    <property type="evidence" value="ECO:0007669"/>
    <property type="project" value="InterPro"/>
</dbReference>
<dbReference type="InterPro" id="IPR041388">
    <property type="entry name" value="FHA_2"/>
</dbReference>
<dbReference type="GeneTree" id="ENSGT00390000010591"/>
<accession>A0A671VVL5</accession>
<feature type="compositionally biased region" description="Basic and acidic residues" evidence="6">
    <location>
        <begin position="155"/>
        <end position="169"/>
    </location>
</feature>
<keyword evidence="5" id="KW-0539">Nucleus</keyword>
<evidence type="ECO:0000313" key="8">
    <source>
        <dbReference type="Ensembl" id="ENSSAUP00010030324.1"/>
    </source>
</evidence>
<dbReference type="CDD" id="cd22717">
    <property type="entry name" value="FHA_APLF"/>
    <property type="match status" value="1"/>
</dbReference>
<dbReference type="Proteomes" id="UP000472265">
    <property type="component" value="Chromosome 1"/>
</dbReference>
<dbReference type="PANTHER" id="PTHR21315">
    <property type="entry name" value="APRATAXIN AND PNK-LIKE FACTOR-RELATED"/>
    <property type="match status" value="1"/>
</dbReference>
<evidence type="ECO:0000256" key="5">
    <source>
        <dbReference type="ARBA" id="ARBA00023242"/>
    </source>
</evidence>
<reference evidence="8" key="1">
    <citation type="submission" date="2021-04" db="EMBL/GenBank/DDBJ databases">
        <authorList>
            <consortium name="Wellcome Sanger Institute Data Sharing"/>
        </authorList>
    </citation>
    <scope>NUCLEOTIDE SEQUENCE [LARGE SCALE GENOMIC DNA]</scope>
</reference>
<dbReference type="Pfam" id="PF17913">
    <property type="entry name" value="FHA_2"/>
    <property type="match status" value="1"/>
</dbReference>
<dbReference type="InParanoid" id="A0A671VVL5"/>
<proteinExistence type="predicted"/>
<dbReference type="Ensembl" id="ENSSAUT00010031962.1">
    <property type="protein sequence ID" value="ENSSAUP00010030324.1"/>
    <property type="gene ID" value="ENSSAUG00010013000.1"/>
</dbReference>
<evidence type="ECO:0000259" key="7">
    <source>
        <dbReference type="Pfam" id="PF17913"/>
    </source>
</evidence>
<keyword evidence="9" id="KW-1185">Reference proteome</keyword>
<protein>
    <submittedName>
        <fullName evidence="8">Zgc:165656</fullName>
    </submittedName>
</protein>
<feature type="region of interest" description="Disordered" evidence="6">
    <location>
        <begin position="107"/>
        <end position="169"/>
    </location>
</feature>
<sequence length="169" mass="18316">MSGFDLVPVDGGDPIHLPPGETVLGRGPLLGVSDKRVSRHHGLLENLDGQLRLKPTHLNPCFFQSSPADDPRPLQKDSWCPLHHGDLFSLLPGQFVYKVVAVGGEDGTPRNSQMFEEEEELPVSPKPEVDPPSPAGLDRGQTPPHEEATPAAVSKQEEADSPDRTLNKV</sequence>
<name>A0A671VVL5_SPAAU</name>
<evidence type="ECO:0000256" key="6">
    <source>
        <dbReference type="SAM" id="MobiDB-lite"/>
    </source>
</evidence>